<dbReference type="GO" id="GO:0000179">
    <property type="term" value="F:rRNA (adenine-N6,N6-)-dimethyltransferase activity"/>
    <property type="evidence" value="ECO:0007669"/>
    <property type="project" value="InterPro"/>
</dbReference>
<keyword evidence="2" id="KW-0808">Transferase</keyword>
<dbReference type="EMBL" id="CP042906">
    <property type="protein sequence ID" value="QEX19750.1"/>
    <property type="molecule type" value="Genomic_DNA"/>
</dbReference>
<organism evidence="2 3">
    <name type="scientific">Hypericibacter terrae</name>
    <dbReference type="NCBI Taxonomy" id="2602015"/>
    <lineage>
        <taxon>Bacteria</taxon>
        <taxon>Pseudomonadati</taxon>
        <taxon>Pseudomonadota</taxon>
        <taxon>Alphaproteobacteria</taxon>
        <taxon>Rhodospirillales</taxon>
        <taxon>Dongiaceae</taxon>
        <taxon>Hypericibacter</taxon>
    </lineage>
</organism>
<sequence>MRPPDHRHVTDLSLKLAILPPLPRLDLMSSHHLTWLKIWIRNPMKLGAIVPSSRELALAMARLVPTDRKGPVVELGGGTGVITRGLIETGIAPEDLIVIERDPTLHALLHKQFPTARIILGDATELSRLLAPMHLPPVRAVVSGLPLLSMSKPVQQKIVEEAIKVVGKEGPIIQFTYGPFSPIARRRFGLVGRVAERVFANLPPASVWEYRRGGAV</sequence>
<name>A0A5J6MUJ6_9PROT</name>
<dbReference type="PROSITE" id="PS01131">
    <property type="entry name" value="RRNA_A_DIMETH"/>
    <property type="match status" value="1"/>
</dbReference>
<keyword evidence="3" id="KW-1185">Reference proteome</keyword>
<gene>
    <name evidence="2" type="primary">pmtA</name>
    <name evidence="2" type="ORF">FRZ44_50650</name>
</gene>
<evidence type="ECO:0000313" key="2">
    <source>
        <dbReference type="EMBL" id="QEX19750.1"/>
    </source>
</evidence>
<reference evidence="2 3" key="1">
    <citation type="submission" date="2019-08" db="EMBL/GenBank/DDBJ databases">
        <title>Hyperibacter terrae gen. nov., sp. nov. and Hyperibacter viscosus sp. nov., two new members in the family Rhodospirillaceae isolated from the rhizosphere of Hypericum perforatum.</title>
        <authorList>
            <person name="Noviana Z."/>
        </authorList>
    </citation>
    <scope>NUCLEOTIDE SEQUENCE [LARGE SCALE GENOMIC DNA]</scope>
    <source>
        <strain evidence="2 3">R5913</strain>
    </source>
</reference>
<dbReference type="InterPro" id="IPR029063">
    <property type="entry name" value="SAM-dependent_MTases_sf"/>
</dbReference>
<dbReference type="Gene3D" id="3.40.50.150">
    <property type="entry name" value="Vaccinia Virus protein VP39"/>
    <property type="match status" value="1"/>
</dbReference>
<proteinExistence type="predicted"/>
<dbReference type="CDD" id="cd02440">
    <property type="entry name" value="AdoMet_MTases"/>
    <property type="match status" value="1"/>
</dbReference>
<evidence type="ECO:0000313" key="3">
    <source>
        <dbReference type="Proteomes" id="UP000326202"/>
    </source>
</evidence>
<dbReference type="KEGG" id="htq:FRZ44_50650"/>
<dbReference type="InterPro" id="IPR020596">
    <property type="entry name" value="rRNA_Ade_Mease_Trfase_CS"/>
</dbReference>
<accession>A0A5J6MUJ6</accession>
<keyword evidence="1" id="KW-0949">S-adenosyl-L-methionine</keyword>
<dbReference type="Proteomes" id="UP000326202">
    <property type="component" value="Chromosome"/>
</dbReference>
<keyword evidence="2" id="KW-0489">Methyltransferase</keyword>
<dbReference type="SUPFAM" id="SSF53335">
    <property type="entry name" value="S-adenosyl-L-methionine-dependent methyltransferases"/>
    <property type="match status" value="1"/>
</dbReference>
<protein>
    <submittedName>
        <fullName evidence="2">Methyltransferase</fullName>
    </submittedName>
</protein>
<evidence type="ECO:0000256" key="1">
    <source>
        <dbReference type="ARBA" id="ARBA00022691"/>
    </source>
</evidence>
<dbReference type="AlphaFoldDB" id="A0A5J6MUJ6"/>